<evidence type="ECO:0000256" key="15">
    <source>
        <dbReference type="ARBA" id="ARBA00032605"/>
    </source>
</evidence>
<organism evidence="20 21">
    <name type="scientific">Shewanella insulae</name>
    <dbReference type="NCBI Taxonomy" id="2681496"/>
    <lineage>
        <taxon>Bacteria</taxon>
        <taxon>Pseudomonadati</taxon>
        <taxon>Pseudomonadota</taxon>
        <taxon>Gammaproteobacteria</taxon>
        <taxon>Alteromonadales</taxon>
        <taxon>Shewanellaceae</taxon>
        <taxon>Shewanella</taxon>
    </lineage>
</organism>
<name>A0A6L7I2B6_9GAMM</name>
<comment type="caution">
    <text evidence="20">The sequence shown here is derived from an EMBL/GenBank/DDBJ whole genome shotgun (WGS) entry which is preliminary data.</text>
</comment>
<comment type="similarity">
    <text evidence="4 19">Belongs to the CobS family.</text>
</comment>
<evidence type="ECO:0000256" key="18">
    <source>
        <dbReference type="ARBA" id="ARBA00049504"/>
    </source>
</evidence>
<evidence type="ECO:0000256" key="11">
    <source>
        <dbReference type="ARBA" id="ARBA00022842"/>
    </source>
</evidence>
<keyword evidence="11 19" id="KW-0460">Magnesium</keyword>
<protein>
    <recommendedName>
        <fullName evidence="6 19">Adenosylcobinamide-GDP ribazoletransferase</fullName>
        <ecNumber evidence="5 19">2.7.8.26</ecNumber>
    </recommendedName>
    <alternativeName>
        <fullName evidence="16 19">Cobalamin synthase</fullName>
    </alternativeName>
    <alternativeName>
        <fullName evidence="15 19">Cobalamin-5'-phosphate synthase</fullName>
    </alternativeName>
</protein>
<evidence type="ECO:0000256" key="16">
    <source>
        <dbReference type="ARBA" id="ARBA00032853"/>
    </source>
</evidence>
<proteinExistence type="inferred from homology"/>
<feature type="transmembrane region" description="Helical" evidence="19">
    <location>
        <begin position="186"/>
        <end position="214"/>
    </location>
</feature>
<evidence type="ECO:0000256" key="3">
    <source>
        <dbReference type="ARBA" id="ARBA00004663"/>
    </source>
</evidence>
<dbReference type="GO" id="GO:0051073">
    <property type="term" value="F:adenosylcobinamide-GDP ribazoletransferase activity"/>
    <property type="evidence" value="ECO:0007669"/>
    <property type="project" value="UniProtKB-UniRule"/>
</dbReference>
<dbReference type="Proteomes" id="UP000474778">
    <property type="component" value="Unassembled WGS sequence"/>
</dbReference>
<keyword evidence="12 19" id="KW-1133">Transmembrane helix</keyword>
<keyword evidence="7 19" id="KW-1003">Cell membrane</keyword>
<dbReference type="GO" id="GO:0008818">
    <property type="term" value="F:cobalamin 5'-phosphate synthase activity"/>
    <property type="evidence" value="ECO:0007669"/>
    <property type="project" value="UniProtKB-UniRule"/>
</dbReference>
<comment type="catalytic activity">
    <reaction evidence="17 19">
        <text>alpha-ribazole + adenosylcob(III)inamide-GDP = adenosylcob(III)alamin + GMP + H(+)</text>
        <dbReference type="Rhea" id="RHEA:16049"/>
        <dbReference type="ChEBI" id="CHEBI:10329"/>
        <dbReference type="ChEBI" id="CHEBI:15378"/>
        <dbReference type="ChEBI" id="CHEBI:18408"/>
        <dbReference type="ChEBI" id="CHEBI:58115"/>
        <dbReference type="ChEBI" id="CHEBI:60487"/>
        <dbReference type="EC" id="2.7.8.26"/>
    </reaction>
</comment>
<evidence type="ECO:0000256" key="7">
    <source>
        <dbReference type="ARBA" id="ARBA00022475"/>
    </source>
</evidence>
<dbReference type="GO" id="GO:0005886">
    <property type="term" value="C:plasma membrane"/>
    <property type="evidence" value="ECO:0007669"/>
    <property type="project" value="UniProtKB-SubCell"/>
</dbReference>
<comment type="cofactor">
    <cofactor evidence="1 19">
        <name>Mg(2+)</name>
        <dbReference type="ChEBI" id="CHEBI:18420"/>
    </cofactor>
</comment>
<keyword evidence="9 19" id="KW-0808">Transferase</keyword>
<evidence type="ECO:0000256" key="19">
    <source>
        <dbReference type="HAMAP-Rule" id="MF_00719"/>
    </source>
</evidence>
<evidence type="ECO:0000256" key="4">
    <source>
        <dbReference type="ARBA" id="ARBA00010561"/>
    </source>
</evidence>
<dbReference type="PANTHER" id="PTHR34148:SF1">
    <property type="entry name" value="ADENOSYLCOBINAMIDE-GDP RIBAZOLETRANSFERASE"/>
    <property type="match status" value="1"/>
</dbReference>
<dbReference type="InterPro" id="IPR003805">
    <property type="entry name" value="CobS"/>
</dbReference>
<feature type="transmembrane region" description="Helical" evidence="19">
    <location>
        <begin position="141"/>
        <end position="166"/>
    </location>
</feature>
<keyword evidence="8 19" id="KW-0169">Cobalamin biosynthesis</keyword>
<keyword evidence="21" id="KW-1185">Reference proteome</keyword>
<dbReference type="UniPathway" id="UPA00148">
    <property type="reaction ID" value="UER00238"/>
</dbReference>
<dbReference type="RefSeq" id="WP_160798730.1">
    <property type="nucleotide sequence ID" value="NZ_WRPA01000024.1"/>
</dbReference>
<accession>A0A6L7I2B6</accession>
<evidence type="ECO:0000313" key="20">
    <source>
        <dbReference type="EMBL" id="MXR70719.1"/>
    </source>
</evidence>
<evidence type="ECO:0000256" key="6">
    <source>
        <dbReference type="ARBA" id="ARBA00015850"/>
    </source>
</evidence>
<gene>
    <name evidence="19" type="primary">cobS</name>
    <name evidence="20" type="ORF">GNT65_18855</name>
</gene>
<evidence type="ECO:0000256" key="13">
    <source>
        <dbReference type="ARBA" id="ARBA00023136"/>
    </source>
</evidence>
<dbReference type="NCBIfam" id="NF001277">
    <property type="entry name" value="PRK00235.1-3"/>
    <property type="match status" value="1"/>
</dbReference>
<dbReference type="PANTHER" id="PTHR34148">
    <property type="entry name" value="ADENOSYLCOBINAMIDE-GDP RIBAZOLETRANSFERASE"/>
    <property type="match status" value="1"/>
</dbReference>
<dbReference type="EC" id="2.7.8.26" evidence="5 19"/>
<dbReference type="EMBL" id="WRPA01000024">
    <property type="protein sequence ID" value="MXR70719.1"/>
    <property type="molecule type" value="Genomic_DNA"/>
</dbReference>
<evidence type="ECO:0000313" key="21">
    <source>
        <dbReference type="Proteomes" id="UP000474778"/>
    </source>
</evidence>
<comment type="catalytic activity">
    <reaction evidence="18 19">
        <text>alpha-ribazole 5'-phosphate + adenosylcob(III)inamide-GDP = adenosylcob(III)alamin 5'-phosphate + GMP + H(+)</text>
        <dbReference type="Rhea" id="RHEA:23560"/>
        <dbReference type="ChEBI" id="CHEBI:15378"/>
        <dbReference type="ChEBI" id="CHEBI:57918"/>
        <dbReference type="ChEBI" id="CHEBI:58115"/>
        <dbReference type="ChEBI" id="CHEBI:60487"/>
        <dbReference type="ChEBI" id="CHEBI:60493"/>
        <dbReference type="EC" id="2.7.8.26"/>
    </reaction>
</comment>
<evidence type="ECO:0000256" key="5">
    <source>
        <dbReference type="ARBA" id="ARBA00013200"/>
    </source>
</evidence>
<dbReference type="Pfam" id="PF02654">
    <property type="entry name" value="CobS"/>
    <property type="match status" value="1"/>
</dbReference>
<evidence type="ECO:0000256" key="2">
    <source>
        <dbReference type="ARBA" id="ARBA00004651"/>
    </source>
</evidence>
<evidence type="ECO:0000256" key="14">
    <source>
        <dbReference type="ARBA" id="ARBA00025228"/>
    </source>
</evidence>
<reference evidence="20 21" key="1">
    <citation type="submission" date="2019-12" db="EMBL/GenBank/DDBJ databases">
        <title>Shewanella insulae sp. nov., isolated from a tidal flat.</title>
        <authorList>
            <person name="Yoon J.-H."/>
        </authorList>
    </citation>
    <scope>NUCLEOTIDE SEQUENCE [LARGE SCALE GENOMIC DNA]</scope>
    <source>
        <strain evidence="20 21">JBTF-M18</strain>
    </source>
</reference>
<evidence type="ECO:0000256" key="10">
    <source>
        <dbReference type="ARBA" id="ARBA00022692"/>
    </source>
</evidence>
<feature type="transmembrane region" description="Helical" evidence="19">
    <location>
        <begin position="111"/>
        <end position="129"/>
    </location>
</feature>
<evidence type="ECO:0000256" key="1">
    <source>
        <dbReference type="ARBA" id="ARBA00001946"/>
    </source>
</evidence>
<comment type="subcellular location">
    <subcellularLocation>
        <location evidence="2 19">Cell membrane</location>
        <topology evidence="2 19">Multi-pass membrane protein</topology>
    </subcellularLocation>
</comment>
<evidence type="ECO:0000256" key="12">
    <source>
        <dbReference type="ARBA" id="ARBA00022989"/>
    </source>
</evidence>
<dbReference type="GO" id="GO:0009236">
    <property type="term" value="P:cobalamin biosynthetic process"/>
    <property type="evidence" value="ECO:0007669"/>
    <property type="project" value="UniProtKB-UniRule"/>
</dbReference>
<dbReference type="AlphaFoldDB" id="A0A6L7I2B6"/>
<comment type="pathway">
    <text evidence="3 19">Cofactor biosynthesis; adenosylcobalamin biosynthesis; adenosylcobalamin from cob(II)yrinate a,c-diamide: step 7/7.</text>
</comment>
<sequence length="255" mass="27571">MFARELNLFFIAMGFFTRIPMPTWVRVDNERLNQASRYFALVGVVVGGLCALVYSLAIQLLPISVAILLAMVTGLLLTGGFHEDGLADTADGFGGGWQVQDKLTIMKDSRVGTYGVLALVMSLLFKFVLLSEIALFDGDLVMAALVVGHCLSRLVAASLIFTETYVRDDDSSKSKPLAQSQTPNELGILLLTGVLVLWVSGIASALSLCLVLLAARQLLVCSYRRQIGGYTGDVLGATQQVIELLCYLFILVISL</sequence>
<dbReference type="HAMAP" id="MF_00719">
    <property type="entry name" value="CobS"/>
    <property type="match status" value="1"/>
</dbReference>
<evidence type="ECO:0000256" key="9">
    <source>
        <dbReference type="ARBA" id="ARBA00022679"/>
    </source>
</evidence>
<feature type="transmembrane region" description="Helical" evidence="19">
    <location>
        <begin position="63"/>
        <end position="81"/>
    </location>
</feature>
<evidence type="ECO:0000256" key="17">
    <source>
        <dbReference type="ARBA" id="ARBA00048623"/>
    </source>
</evidence>
<feature type="transmembrane region" description="Helical" evidence="19">
    <location>
        <begin position="6"/>
        <end position="25"/>
    </location>
</feature>
<keyword evidence="13 19" id="KW-0472">Membrane</keyword>
<comment type="function">
    <text evidence="14 19">Joins adenosylcobinamide-GDP and alpha-ribazole to generate adenosylcobalamin (Ado-cobalamin). Also synthesizes adenosylcobalamin 5'-phosphate from adenosylcobinamide-GDP and alpha-ribazole 5'-phosphate.</text>
</comment>
<feature type="transmembrane region" description="Helical" evidence="19">
    <location>
        <begin position="37"/>
        <end position="57"/>
    </location>
</feature>
<evidence type="ECO:0000256" key="8">
    <source>
        <dbReference type="ARBA" id="ARBA00022573"/>
    </source>
</evidence>
<keyword evidence="10 19" id="KW-0812">Transmembrane</keyword>